<feature type="compositionally biased region" description="Polar residues" evidence="1">
    <location>
        <begin position="451"/>
        <end position="462"/>
    </location>
</feature>
<organism evidence="2 3">
    <name type="scientific">Apodospora peruviana</name>
    <dbReference type="NCBI Taxonomy" id="516989"/>
    <lineage>
        <taxon>Eukaryota</taxon>
        <taxon>Fungi</taxon>
        <taxon>Dikarya</taxon>
        <taxon>Ascomycota</taxon>
        <taxon>Pezizomycotina</taxon>
        <taxon>Sordariomycetes</taxon>
        <taxon>Sordariomycetidae</taxon>
        <taxon>Sordariales</taxon>
        <taxon>Lasiosphaeriaceae</taxon>
        <taxon>Apodospora</taxon>
    </lineage>
</organism>
<keyword evidence="3" id="KW-1185">Reference proteome</keyword>
<comment type="caution">
    <text evidence="2">The sequence shown here is derived from an EMBL/GenBank/DDBJ whole genome shotgun (WGS) entry which is preliminary data.</text>
</comment>
<reference evidence="2" key="2">
    <citation type="submission" date="2023-06" db="EMBL/GenBank/DDBJ databases">
        <authorList>
            <consortium name="Lawrence Berkeley National Laboratory"/>
            <person name="Haridas S."/>
            <person name="Hensen N."/>
            <person name="Bonometti L."/>
            <person name="Westerberg I."/>
            <person name="Brannstrom I.O."/>
            <person name="Guillou S."/>
            <person name="Cros-Aarteil S."/>
            <person name="Calhoun S."/>
            <person name="Kuo A."/>
            <person name="Mondo S."/>
            <person name="Pangilinan J."/>
            <person name="Riley R."/>
            <person name="Labutti K."/>
            <person name="Andreopoulos B."/>
            <person name="Lipzen A."/>
            <person name="Chen C."/>
            <person name="Yanf M."/>
            <person name="Daum C."/>
            <person name="Ng V."/>
            <person name="Clum A."/>
            <person name="Steindorff A."/>
            <person name="Ohm R."/>
            <person name="Martin F."/>
            <person name="Silar P."/>
            <person name="Natvig D."/>
            <person name="Lalanne C."/>
            <person name="Gautier V."/>
            <person name="Ament-Velasquez S.L."/>
            <person name="Kruys A."/>
            <person name="Hutchinson M.I."/>
            <person name="Powell A.J."/>
            <person name="Barry K."/>
            <person name="Miller A.N."/>
            <person name="Grigoriev I.V."/>
            <person name="Debuchy R."/>
            <person name="Gladieux P."/>
            <person name="Thoren M.H."/>
            <person name="Johannesson H."/>
        </authorList>
    </citation>
    <scope>NUCLEOTIDE SEQUENCE</scope>
    <source>
        <strain evidence="2">CBS 118394</strain>
    </source>
</reference>
<dbReference type="Proteomes" id="UP001283341">
    <property type="component" value="Unassembled WGS sequence"/>
</dbReference>
<dbReference type="AlphaFoldDB" id="A0AAE0HXN6"/>
<evidence type="ECO:0000313" key="3">
    <source>
        <dbReference type="Proteomes" id="UP001283341"/>
    </source>
</evidence>
<name>A0AAE0HXN6_9PEZI</name>
<feature type="region of interest" description="Disordered" evidence="1">
    <location>
        <begin position="32"/>
        <end position="52"/>
    </location>
</feature>
<reference evidence="2" key="1">
    <citation type="journal article" date="2023" name="Mol. Phylogenet. Evol.">
        <title>Genome-scale phylogeny and comparative genomics of the fungal order Sordariales.</title>
        <authorList>
            <person name="Hensen N."/>
            <person name="Bonometti L."/>
            <person name="Westerberg I."/>
            <person name="Brannstrom I.O."/>
            <person name="Guillou S."/>
            <person name="Cros-Aarteil S."/>
            <person name="Calhoun S."/>
            <person name="Haridas S."/>
            <person name="Kuo A."/>
            <person name="Mondo S."/>
            <person name="Pangilinan J."/>
            <person name="Riley R."/>
            <person name="LaButti K."/>
            <person name="Andreopoulos B."/>
            <person name="Lipzen A."/>
            <person name="Chen C."/>
            <person name="Yan M."/>
            <person name="Daum C."/>
            <person name="Ng V."/>
            <person name="Clum A."/>
            <person name="Steindorff A."/>
            <person name="Ohm R.A."/>
            <person name="Martin F."/>
            <person name="Silar P."/>
            <person name="Natvig D.O."/>
            <person name="Lalanne C."/>
            <person name="Gautier V."/>
            <person name="Ament-Velasquez S.L."/>
            <person name="Kruys A."/>
            <person name="Hutchinson M.I."/>
            <person name="Powell A.J."/>
            <person name="Barry K."/>
            <person name="Miller A.N."/>
            <person name="Grigoriev I.V."/>
            <person name="Debuchy R."/>
            <person name="Gladieux P."/>
            <person name="Hiltunen Thoren M."/>
            <person name="Johannesson H."/>
        </authorList>
    </citation>
    <scope>NUCLEOTIDE SEQUENCE</scope>
    <source>
        <strain evidence="2">CBS 118394</strain>
    </source>
</reference>
<evidence type="ECO:0000256" key="1">
    <source>
        <dbReference type="SAM" id="MobiDB-lite"/>
    </source>
</evidence>
<dbReference type="EMBL" id="JAUEDM010000006">
    <property type="protein sequence ID" value="KAK3314784.1"/>
    <property type="molecule type" value="Genomic_DNA"/>
</dbReference>
<evidence type="ECO:0000313" key="2">
    <source>
        <dbReference type="EMBL" id="KAK3314784.1"/>
    </source>
</evidence>
<accession>A0AAE0HXN6</accession>
<protein>
    <submittedName>
        <fullName evidence="2">Uncharacterized protein</fullName>
    </submittedName>
</protein>
<sequence>MAEARYRYEDEMRMREKMISALTERNEHMLREYRQNSTGYGPPAERKDEQDRVESLQKLLEPVVVVGKRRMSFGEDEEVVVVVGDNQDDGSDGIGPEQGVALGFNRRAWIDVVLSPSSSPPKSSSNLSPRATKIAKLDHQGGTFKQMLSRVVGLPSSSPQASPQLSPRSSPIAANCPSVGQALAAFKILGTSDSRTTRGDSDDTNMCLDSLEEGQQPINIIHDMDSKNNVASTNADNISIDGNNVGKIDSSGDEKPKKNTNCQQNCTERAQLVQREAGSVEDLLREIVRALQGFKNRCEYTMKQLQDYGGKTSNLAFEAMFLRKQLVEVILRLHDSVLWASNAACTICYNNVIHGEPVEHQGHSDTKLTKIFDLAERFALTERAVKLAAEKRPLAGAYTRGERHPRRRNEHWQVLLPPLESDEETSAASRSDSSGRMSMCSRSPSSRDESLQPSSRNGSDDK</sequence>
<feature type="compositionally biased region" description="Low complexity" evidence="1">
    <location>
        <begin position="426"/>
        <end position="444"/>
    </location>
</feature>
<feature type="region of interest" description="Disordered" evidence="1">
    <location>
        <begin position="414"/>
        <end position="462"/>
    </location>
</feature>
<gene>
    <name evidence="2" type="ORF">B0H66DRAFT_322101</name>
</gene>
<proteinExistence type="predicted"/>